<gene>
    <name evidence="1" type="ORF">IWX46DRAFT_596489</name>
</gene>
<sequence length="77" mass="8408">MSVCSLAGQICLCLPPCTRCDESEVRVHVQYSTHTRDELAERKAFPAAGMAGWLAGWLAGWMASARHHVVLLLVVVT</sequence>
<name>A0ABR1MGA8_9PEZI</name>
<dbReference type="EMBL" id="JBBPDW010000010">
    <property type="protein sequence ID" value="KAK7548647.1"/>
    <property type="molecule type" value="Genomic_DNA"/>
</dbReference>
<proteinExistence type="predicted"/>
<comment type="caution">
    <text evidence="1">The sequence shown here is derived from an EMBL/GenBank/DDBJ whole genome shotgun (WGS) entry which is preliminary data.</text>
</comment>
<dbReference type="Proteomes" id="UP001365128">
    <property type="component" value="Unassembled WGS sequence"/>
</dbReference>
<evidence type="ECO:0000313" key="1">
    <source>
        <dbReference type="EMBL" id="KAK7548647.1"/>
    </source>
</evidence>
<protein>
    <submittedName>
        <fullName evidence="1">Uncharacterized protein</fullName>
    </submittedName>
</protein>
<accession>A0ABR1MGA8</accession>
<reference evidence="1 2" key="1">
    <citation type="submission" date="2024-04" db="EMBL/GenBank/DDBJ databases">
        <title>Phyllosticta paracitricarpa is synonymous to the EU quarantine fungus P. citricarpa based on phylogenomic analyses.</title>
        <authorList>
            <consortium name="Lawrence Berkeley National Laboratory"/>
            <person name="Van Ingen-Buijs V.A."/>
            <person name="Van Westerhoven A.C."/>
            <person name="Haridas S."/>
            <person name="Skiadas P."/>
            <person name="Martin F."/>
            <person name="Groenewald J.Z."/>
            <person name="Crous P.W."/>
            <person name="Seidl M.F."/>
        </authorList>
    </citation>
    <scope>NUCLEOTIDE SEQUENCE [LARGE SCALE GENOMIC DNA]</scope>
    <source>
        <strain evidence="1 2">CBS 122670</strain>
    </source>
</reference>
<evidence type="ECO:0000313" key="2">
    <source>
        <dbReference type="Proteomes" id="UP001365128"/>
    </source>
</evidence>
<keyword evidence="2" id="KW-1185">Reference proteome</keyword>
<organism evidence="1 2">
    <name type="scientific">Phyllosticta citricarpa</name>
    <dbReference type="NCBI Taxonomy" id="55181"/>
    <lineage>
        <taxon>Eukaryota</taxon>
        <taxon>Fungi</taxon>
        <taxon>Dikarya</taxon>
        <taxon>Ascomycota</taxon>
        <taxon>Pezizomycotina</taxon>
        <taxon>Dothideomycetes</taxon>
        <taxon>Dothideomycetes incertae sedis</taxon>
        <taxon>Botryosphaeriales</taxon>
        <taxon>Phyllostictaceae</taxon>
        <taxon>Phyllosticta</taxon>
    </lineage>
</organism>